<dbReference type="Pfam" id="PF00105">
    <property type="entry name" value="zf-C4"/>
    <property type="match status" value="1"/>
</dbReference>
<keyword evidence="9" id="KW-0175">Coiled coil</keyword>
<reference evidence="13" key="1">
    <citation type="submission" date="2022-11" db="UniProtKB">
        <authorList>
            <consortium name="WormBaseParasite"/>
        </authorList>
    </citation>
    <scope>IDENTIFICATION</scope>
</reference>
<feature type="compositionally biased region" description="Basic residues" evidence="10">
    <location>
        <begin position="298"/>
        <end position="307"/>
    </location>
</feature>
<dbReference type="InterPro" id="IPR051152">
    <property type="entry name" value="C.elegans_Orphan_NR"/>
</dbReference>
<feature type="compositionally biased region" description="Polar residues" evidence="10">
    <location>
        <begin position="1"/>
        <end position="10"/>
    </location>
</feature>
<evidence type="ECO:0000256" key="2">
    <source>
        <dbReference type="ARBA" id="ARBA00022771"/>
    </source>
</evidence>
<dbReference type="WBParaSite" id="scaffold9280_cov142.g13803">
    <property type="protein sequence ID" value="scaffold9280_cov142.g13803"/>
    <property type="gene ID" value="scaffold9280_cov142.g13803"/>
</dbReference>
<sequence>MSQKTPQSSDEVGHGQEVTPSVVRESEQNFNLVAKLADSVDWDADNKNDDKHMISNFLELFRVHKADQAKIAKMEKDIQIRNDFLSADEKAYLATVRDENVNNDQTKDFWIKKYSDLASEKRVSETILKAQVNGEKKSYERFRYNEEKRFKELLQIQFEKLKNRLFELEFAKKNAENDVKKLKREKLEMLSNPGSIQDGASTSKVCSSKNECSITKACTAIGNRYGASVCSSCADFFRKYTHAEECSKKCEGADILNCRYCRYKKCVSLGMQLPNPKNTPTKTSATKRKADKETGTAPKKRHTKEKS</sequence>
<dbReference type="SMART" id="SM00399">
    <property type="entry name" value="ZnF_C4"/>
    <property type="match status" value="1"/>
</dbReference>
<dbReference type="InterPro" id="IPR013088">
    <property type="entry name" value="Znf_NHR/GATA"/>
</dbReference>
<keyword evidence="12" id="KW-1185">Reference proteome</keyword>
<evidence type="ECO:0000256" key="10">
    <source>
        <dbReference type="SAM" id="MobiDB-lite"/>
    </source>
</evidence>
<evidence type="ECO:0000313" key="13">
    <source>
        <dbReference type="WBParaSite" id="scaffold9280_cov142.g13803"/>
    </source>
</evidence>
<dbReference type="Gene3D" id="3.30.50.10">
    <property type="entry name" value="Erythroid Transcription Factor GATA-1, subunit A"/>
    <property type="match status" value="1"/>
</dbReference>
<keyword evidence="5" id="KW-0238">DNA-binding</keyword>
<name>A0A915N7X8_MELJA</name>
<evidence type="ECO:0000256" key="7">
    <source>
        <dbReference type="ARBA" id="ARBA00023170"/>
    </source>
</evidence>
<keyword evidence="8" id="KW-0539">Nucleus</keyword>
<feature type="coiled-coil region" evidence="9">
    <location>
        <begin position="158"/>
        <end position="192"/>
    </location>
</feature>
<evidence type="ECO:0000256" key="4">
    <source>
        <dbReference type="ARBA" id="ARBA00023015"/>
    </source>
</evidence>
<protein>
    <submittedName>
        <fullName evidence="13">Nuclear receptor domain-containing protein</fullName>
    </submittedName>
</protein>
<proteinExistence type="predicted"/>
<keyword evidence="3" id="KW-0862">Zinc</keyword>
<keyword evidence="4" id="KW-0805">Transcription regulation</keyword>
<dbReference type="InterPro" id="IPR001628">
    <property type="entry name" value="Znf_hrmn_rcpt"/>
</dbReference>
<evidence type="ECO:0000256" key="1">
    <source>
        <dbReference type="ARBA" id="ARBA00022723"/>
    </source>
</evidence>
<dbReference type="PANTHER" id="PTHR45680:SF29">
    <property type="entry name" value="NUCLEAR HORMONE RECEPTOR FAMILY"/>
    <property type="match status" value="1"/>
</dbReference>
<evidence type="ECO:0000259" key="11">
    <source>
        <dbReference type="PROSITE" id="PS51030"/>
    </source>
</evidence>
<evidence type="ECO:0000256" key="6">
    <source>
        <dbReference type="ARBA" id="ARBA00023163"/>
    </source>
</evidence>
<dbReference type="GO" id="GO:0003700">
    <property type="term" value="F:DNA-binding transcription factor activity"/>
    <property type="evidence" value="ECO:0007669"/>
    <property type="project" value="InterPro"/>
</dbReference>
<keyword evidence="6" id="KW-0804">Transcription</keyword>
<dbReference type="GO" id="GO:0008270">
    <property type="term" value="F:zinc ion binding"/>
    <property type="evidence" value="ECO:0007669"/>
    <property type="project" value="UniProtKB-KW"/>
</dbReference>
<evidence type="ECO:0000256" key="5">
    <source>
        <dbReference type="ARBA" id="ARBA00023125"/>
    </source>
</evidence>
<evidence type="ECO:0000256" key="8">
    <source>
        <dbReference type="ARBA" id="ARBA00023242"/>
    </source>
</evidence>
<evidence type="ECO:0000313" key="12">
    <source>
        <dbReference type="Proteomes" id="UP000887561"/>
    </source>
</evidence>
<dbReference type="PANTHER" id="PTHR45680">
    <property type="entry name" value="NUCLEAR HORMONE RECEPTOR FAMILY"/>
    <property type="match status" value="1"/>
</dbReference>
<accession>A0A915N7X8</accession>
<dbReference type="GO" id="GO:0043565">
    <property type="term" value="F:sequence-specific DNA binding"/>
    <property type="evidence" value="ECO:0007669"/>
    <property type="project" value="InterPro"/>
</dbReference>
<organism evidence="12 13">
    <name type="scientific">Meloidogyne javanica</name>
    <name type="common">Root-knot nematode worm</name>
    <dbReference type="NCBI Taxonomy" id="6303"/>
    <lineage>
        <taxon>Eukaryota</taxon>
        <taxon>Metazoa</taxon>
        <taxon>Ecdysozoa</taxon>
        <taxon>Nematoda</taxon>
        <taxon>Chromadorea</taxon>
        <taxon>Rhabditida</taxon>
        <taxon>Tylenchina</taxon>
        <taxon>Tylenchomorpha</taxon>
        <taxon>Tylenchoidea</taxon>
        <taxon>Meloidogynidae</taxon>
        <taxon>Meloidogyninae</taxon>
        <taxon>Meloidogyne</taxon>
        <taxon>Meloidogyne incognita group</taxon>
    </lineage>
</organism>
<feature type="region of interest" description="Disordered" evidence="10">
    <location>
        <begin position="1"/>
        <end position="25"/>
    </location>
</feature>
<keyword evidence="7" id="KW-0675">Receptor</keyword>
<evidence type="ECO:0000256" key="9">
    <source>
        <dbReference type="SAM" id="Coils"/>
    </source>
</evidence>
<dbReference type="AlphaFoldDB" id="A0A915N7X8"/>
<evidence type="ECO:0000256" key="3">
    <source>
        <dbReference type="ARBA" id="ARBA00022833"/>
    </source>
</evidence>
<feature type="compositionally biased region" description="Polar residues" evidence="10">
    <location>
        <begin position="275"/>
        <end position="284"/>
    </location>
</feature>
<keyword evidence="2" id="KW-0863">Zinc-finger</keyword>
<feature type="region of interest" description="Disordered" evidence="10">
    <location>
        <begin position="272"/>
        <end position="307"/>
    </location>
</feature>
<dbReference type="PROSITE" id="PS51030">
    <property type="entry name" value="NUCLEAR_REC_DBD_2"/>
    <property type="match status" value="1"/>
</dbReference>
<dbReference type="SUPFAM" id="SSF57716">
    <property type="entry name" value="Glucocorticoid receptor-like (DNA-binding domain)"/>
    <property type="match status" value="1"/>
</dbReference>
<dbReference type="Proteomes" id="UP000887561">
    <property type="component" value="Unplaced"/>
</dbReference>
<keyword evidence="1" id="KW-0479">Metal-binding</keyword>
<feature type="domain" description="Nuclear receptor" evidence="11">
    <location>
        <begin position="209"/>
        <end position="278"/>
    </location>
</feature>